<dbReference type="InterPro" id="IPR013320">
    <property type="entry name" value="ConA-like_dom_sf"/>
</dbReference>
<feature type="domain" description="DUF8202" evidence="2">
    <location>
        <begin position="417"/>
        <end position="596"/>
    </location>
</feature>
<keyword evidence="4" id="KW-1185">Reference proteome</keyword>
<reference evidence="3 4" key="1">
    <citation type="submission" date="2018-11" db="EMBL/GenBank/DDBJ databases">
        <title>Whole genome sequencing of an environmental sample.</title>
        <authorList>
            <person name="Sarangi A.N."/>
            <person name="Singh D."/>
            <person name="Tripathy S."/>
        </authorList>
    </citation>
    <scope>NUCLEOTIDE SEQUENCE [LARGE SCALE GENOMIC DNA]</scope>
    <source>
        <strain evidence="3 4">Lakshadweep</strain>
    </source>
</reference>
<dbReference type="Proteomes" id="UP000292459">
    <property type="component" value="Unassembled WGS sequence"/>
</dbReference>
<comment type="caution">
    <text evidence="3">The sequence shown here is derived from an EMBL/GenBank/DDBJ whole genome shotgun (WGS) entry which is preliminary data.</text>
</comment>
<organism evidence="3 4">
    <name type="scientific">Leptolyngbya iicbica LK</name>
    <dbReference type="NCBI Taxonomy" id="2294035"/>
    <lineage>
        <taxon>Bacteria</taxon>
        <taxon>Bacillati</taxon>
        <taxon>Cyanobacteriota</taxon>
        <taxon>Cyanophyceae</taxon>
        <taxon>Leptolyngbyales</taxon>
        <taxon>Leptolyngbyaceae</taxon>
        <taxon>Leptolyngbya group</taxon>
        <taxon>Leptolyngbya</taxon>
        <taxon>Leptolyngbya iicbica</taxon>
    </lineage>
</organism>
<sequence>MASTSCFCLHSYFLLQKTMFSSSSIAAINRQTGVAQGRHLVAIAAQVADHASLLSQIRADAQVVILDAEQDGIAQLTAAIQTSNTAIRSLHLISHGAPGQLSIGNTLLDRYSLTHYSQQISAWQEFFAVDIDVLIYGCEVAQGAIGQAFIQQIQQLTQANIAASKTPTGNPRQGGDPQLEYRLGTLTTALINFEYYPGILPAFGGGNSQQLWLKANAGVTQGGGAVTAWADQSGNNQNGTGTGAVTLNLNAINGNAALDFAGGYVELPAGFADFTGGLSAFVVAKPDTSSNFARFFDFSDTTDPNNVTNAVFFSRRDAGNDLAYGTVGQPNQFLVANTTTNDVINNGEFKIYGVVQQANNPVNFWANGELSGNGFIDKPTNVQRTANFIGKASNFDRNYEGQIAEILIYNDDLDAAERNKVETYLAIKYGTTLINADYTSTAGNVVFDTDGANSLYANDIFGIGQDTLSTLNQTQSRSSNDDSIVTLSNASDLDDNEFLLIGNDDGDASAAGVSNNTPAAYPERLSRLWQVAETGEVGTVEISFDLTGLGYNLTDVKDFALLVDTDTDFSNASVFTNGRKINGDVVTFSGINFAAGDLFTLATDAQTNSATDTLNRFVANSFLNFEHWVSRVAIKTGVVYQSSLVDFNIQIGGLRVAPLFDEAAYLHANPDVAVAVQQGRLRYGFEHFVLYGMDEGRGPGRWFDQDYYLEQNADVAAAVKNGTVRSAIAHFFTFGHREQRNPNAVFDAEDYLLNNPDVKGAIAAGAIDSAFEHYAEFGIEEGRQSGFLFDEAFYLEKNPDVAAAVQAGKIALGMYHFFAIGQSEGRNPSELFDQSAYLGRYGDVAAAVAAGDLVSGFEHYLMYGRAEGRVPV</sequence>
<evidence type="ECO:0000259" key="1">
    <source>
        <dbReference type="Pfam" id="PF14252"/>
    </source>
</evidence>
<dbReference type="EMBL" id="QVFV01000006">
    <property type="protein sequence ID" value="RZM75948.1"/>
    <property type="molecule type" value="Genomic_DNA"/>
</dbReference>
<evidence type="ECO:0000313" key="3">
    <source>
        <dbReference type="EMBL" id="RZM75948.1"/>
    </source>
</evidence>
<accession>A0A4Q7E349</accession>
<dbReference type="OrthoDB" id="467319at2"/>
<dbReference type="InterPro" id="IPR025592">
    <property type="entry name" value="DUF4347"/>
</dbReference>
<dbReference type="AlphaFoldDB" id="A0A4Q7E349"/>
<dbReference type="Pfam" id="PF14252">
    <property type="entry name" value="DUF4347"/>
    <property type="match status" value="1"/>
</dbReference>
<gene>
    <name evidence="3" type="ORF">DYY88_18785</name>
</gene>
<dbReference type="Gene3D" id="2.60.120.200">
    <property type="match status" value="1"/>
</dbReference>
<feature type="domain" description="DUF4347" evidence="1">
    <location>
        <begin position="40"/>
        <end position="190"/>
    </location>
</feature>
<dbReference type="Pfam" id="PF26628">
    <property type="entry name" value="DUF8202"/>
    <property type="match status" value="1"/>
</dbReference>
<protein>
    <submittedName>
        <fullName evidence="3">DUF4347 domain-containing protein</fullName>
    </submittedName>
</protein>
<dbReference type="InterPro" id="IPR058515">
    <property type="entry name" value="DUF8202"/>
</dbReference>
<proteinExistence type="predicted"/>
<evidence type="ECO:0000313" key="4">
    <source>
        <dbReference type="Proteomes" id="UP000292459"/>
    </source>
</evidence>
<name>A0A4Q7E349_9CYAN</name>
<evidence type="ECO:0000259" key="2">
    <source>
        <dbReference type="Pfam" id="PF26628"/>
    </source>
</evidence>
<dbReference type="SUPFAM" id="SSF49899">
    <property type="entry name" value="Concanavalin A-like lectins/glucanases"/>
    <property type="match status" value="1"/>
</dbReference>